<keyword evidence="3" id="KW-1185">Reference proteome</keyword>
<evidence type="ECO:0000313" key="3">
    <source>
        <dbReference type="Proteomes" id="UP001480595"/>
    </source>
</evidence>
<comment type="caution">
    <text evidence="2">The sequence shown here is derived from an EMBL/GenBank/DDBJ whole genome shotgun (WGS) entry which is preliminary data.</text>
</comment>
<evidence type="ECO:0000256" key="1">
    <source>
        <dbReference type="SAM" id="MobiDB-lite"/>
    </source>
</evidence>
<reference evidence="2 3" key="1">
    <citation type="submission" date="2023-01" db="EMBL/GenBank/DDBJ databases">
        <title>Analysis of 21 Apiospora genomes using comparative genomics revels a genus with tremendous synthesis potential of carbohydrate active enzymes and secondary metabolites.</title>
        <authorList>
            <person name="Sorensen T."/>
        </authorList>
    </citation>
    <scope>NUCLEOTIDE SEQUENCE [LARGE SCALE GENOMIC DNA]</scope>
    <source>
        <strain evidence="2 3">CBS 135458</strain>
    </source>
</reference>
<dbReference type="EMBL" id="JAQQWL010000005">
    <property type="protein sequence ID" value="KAK8073487.1"/>
    <property type="molecule type" value="Genomic_DNA"/>
</dbReference>
<dbReference type="Proteomes" id="UP001480595">
    <property type="component" value="Unassembled WGS sequence"/>
</dbReference>
<feature type="region of interest" description="Disordered" evidence="1">
    <location>
        <begin position="182"/>
        <end position="213"/>
    </location>
</feature>
<dbReference type="GeneID" id="92088858"/>
<gene>
    <name evidence="2" type="ORF">PG994_004386</name>
</gene>
<sequence length="213" mass="21562">MGAAIDTGSDLGARAALIAVDKYSACRCPNNCQHKAGTSCKYYVDGTNGSPTFSGPLLSTIYVINRAIVLASQLLQADEASSQSAQEGDVVQRPHGREHTVGGGVAAAVGRHGEVPAQGLAELLLDGGNEAARSGAHAVSLGQGQRGGLAYGLGRAEVPLVGRQREGEGGGPRGVAVHDHFAHLDPGGAVGRGGADGDATGPVLLGREDLRQR</sequence>
<proteinExistence type="predicted"/>
<name>A0ABR1VQK1_9PEZI</name>
<dbReference type="RefSeq" id="XP_066717962.1">
    <property type="nucleotide sequence ID" value="XM_066855795.1"/>
</dbReference>
<evidence type="ECO:0000313" key="2">
    <source>
        <dbReference type="EMBL" id="KAK8073487.1"/>
    </source>
</evidence>
<accession>A0ABR1VQK1</accession>
<protein>
    <submittedName>
        <fullName evidence="2">Uncharacterized protein</fullName>
    </submittedName>
</protein>
<organism evidence="2 3">
    <name type="scientific">Apiospora phragmitis</name>
    <dbReference type="NCBI Taxonomy" id="2905665"/>
    <lineage>
        <taxon>Eukaryota</taxon>
        <taxon>Fungi</taxon>
        <taxon>Dikarya</taxon>
        <taxon>Ascomycota</taxon>
        <taxon>Pezizomycotina</taxon>
        <taxon>Sordariomycetes</taxon>
        <taxon>Xylariomycetidae</taxon>
        <taxon>Amphisphaeriales</taxon>
        <taxon>Apiosporaceae</taxon>
        <taxon>Apiospora</taxon>
    </lineage>
</organism>